<dbReference type="InterPro" id="IPR036390">
    <property type="entry name" value="WH_DNA-bd_sf"/>
</dbReference>
<organism evidence="6 7">
    <name type="scientific">Bosea vestrisii</name>
    <dbReference type="NCBI Taxonomy" id="151416"/>
    <lineage>
        <taxon>Bacteria</taxon>
        <taxon>Pseudomonadati</taxon>
        <taxon>Pseudomonadota</taxon>
        <taxon>Alphaproteobacteria</taxon>
        <taxon>Hyphomicrobiales</taxon>
        <taxon>Boseaceae</taxon>
        <taxon>Bosea</taxon>
    </lineage>
</organism>
<dbReference type="EMBL" id="JBHSLV010000078">
    <property type="protein sequence ID" value="MFC5396798.1"/>
    <property type="molecule type" value="Genomic_DNA"/>
</dbReference>
<evidence type="ECO:0000313" key="6">
    <source>
        <dbReference type="EMBL" id="MFC5396798.1"/>
    </source>
</evidence>
<keyword evidence="7" id="KW-1185">Reference proteome</keyword>
<keyword evidence="4" id="KW-0804">Transcription</keyword>
<keyword evidence="2" id="KW-0805">Transcription regulation</keyword>
<evidence type="ECO:0000256" key="3">
    <source>
        <dbReference type="ARBA" id="ARBA00023125"/>
    </source>
</evidence>
<dbReference type="PANTHER" id="PTHR30346:SF0">
    <property type="entry name" value="HCA OPERON TRANSCRIPTIONAL ACTIVATOR HCAR"/>
    <property type="match status" value="1"/>
</dbReference>
<sequence>MAEGSDRANADNGRLAIELRQLRYFVAAAEHGSFRKAGRALGVQESAISRRTRDLEDQLGASIFHRHNGGVSLTLAGERFLRRARKALRQISYGAEEVAVAGRSETGSVKVGIFSSLASGFLFELLRTYDKCHSAVYVELLEGNPSEHVAAIRQFRLDVAFITGTAAWSDCETEPLWSERVFAVLPSEHCLAMKDKLEWRDLADERFIVSEGAPGPEVQDYLVQRLAELGHHPEIHAQFVGRDNLLSLVAVGRGLTLTSEASTAAQFPGIVYRPVASEMLPFSAVWSPRNDNPACRRLLSFARTLSRSTYAPVIRTSVIAFFLLSQIPDPWL</sequence>
<dbReference type="SUPFAM" id="SSF53850">
    <property type="entry name" value="Periplasmic binding protein-like II"/>
    <property type="match status" value="1"/>
</dbReference>
<dbReference type="InterPro" id="IPR036388">
    <property type="entry name" value="WH-like_DNA-bd_sf"/>
</dbReference>
<feature type="domain" description="HTH lysR-type" evidence="5">
    <location>
        <begin position="17"/>
        <end position="74"/>
    </location>
</feature>
<dbReference type="CDD" id="cd08414">
    <property type="entry name" value="PBP2_LTTR_aromatics_like"/>
    <property type="match status" value="1"/>
</dbReference>
<dbReference type="Pfam" id="PF00126">
    <property type="entry name" value="HTH_1"/>
    <property type="match status" value="1"/>
</dbReference>
<proteinExistence type="inferred from homology"/>
<dbReference type="Pfam" id="PF03466">
    <property type="entry name" value="LysR_substrate"/>
    <property type="match status" value="1"/>
</dbReference>
<dbReference type="Proteomes" id="UP001596104">
    <property type="component" value="Unassembled WGS sequence"/>
</dbReference>
<gene>
    <name evidence="6" type="ORF">ACFPPC_29540</name>
</gene>
<comment type="caution">
    <text evidence="6">The sequence shown here is derived from an EMBL/GenBank/DDBJ whole genome shotgun (WGS) entry which is preliminary data.</text>
</comment>
<evidence type="ECO:0000259" key="5">
    <source>
        <dbReference type="PROSITE" id="PS50931"/>
    </source>
</evidence>
<dbReference type="SUPFAM" id="SSF46785">
    <property type="entry name" value="Winged helix' DNA-binding domain"/>
    <property type="match status" value="1"/>
</dbReference>
<dbReference type="PROSITE" id="PS50931">
    <property type="entry name" value="HTH_LYSR"/>
    <property type="match status" value="1"/>
</dbReference>
<dbReference type="PANTHER" id="PTHR30346">
    <property type="entry name" value="TRANSCRIPTIONAL DUAL REGULATOR HCAR-RELATED"/>
    <property type="match status" value="1"/>
</dbReference>
<dbReference type="Gene3D" id="1.10.10.10">
    <property type="entry name" value="Winged helix-like DNA-binding domain superfamily/Winged helix DNA-binding domain"/>
    <property type="match status" value="1"/>
</dbReference>
<dbReference type="RefSeq" id="WP_377013514.1">
    <property type="nucleotide sequence ID" value="NZ_JBHSLV010000078.1"/>
</dbReference>
<dbReference type="Gene3D" id="3.40.190.10">
    <property type="entry name" value="Periplasmic binding protein-like II"/>
    <property type="match status" value="2"/>
</dbReference>
<evidence type="ECO:0000256" key="1">
    <source>
        <dbReference type="ARBA" id="ARBA00009437"/>
    </source>
</evidence>
<keyword evidence="3" id="KW-0238">DNA-binding</keyword>
<comment type="similarity">
    <text evidence="1">Belongs to the LysR transcriptional regulatory family.</text>
</comment>
<reference evidence="7" key="1">
    <citation type="journal article" date="2019" name="Int. J. Syst. Evol. Microbiol.">
        <title>The Global Catalogue of Microorganisms (GCM) 10K type strain sequencing project: providing services to taxonomists for standard genome sequencing and annotation.</title>
        <authorList>
            <consortium name="The Broad Institute Genomics Platform"/>
            <consortium name="The Broad Institute Genome Sequencing Center for Infectious Disease"/>
            <person name="Wu L."/>
            <person name="Ma J."/>
        </authorList>
    </citation>
    <scope>NUCLEOTIDE SEQUENCE [LARGE SCALE GENOMIC DNA]</scope>
    <source>
        <strain evidence="7">CGMCC 1.16326</strain>
    </source>
</reference>
<name>A0ABW0HHN9_9HYPH</name>
<accession>A0ABW0HHN9</accession>
<evidence type="ECO:0000256" key="4">
    <source>
        <dbReference type="ARBA" id="ARBA00023163"/>
    </source>
</evidence>
<dbReference type="InterPro" id="IPR005119">
    <property type="entry name" value="LysR_subst-bd"/>
</dbReference>
<evidence type="ECO:0000313" key="7">
    <source>
        <dbReference type="Proteomes" id="UP001596104"/>
    </source>
</evidence>
<dbReference type="InterPro" id="IPR000847">
    <property type="entry name" value="LysR_HTH_N"/>
</dbReference>
<evidence type="ECO:0000256" key="2">
    <source>
        <dbReference type="ARBA" id="ARBA00023015"/>
    </source>
</evidence>
<protein>
    <submittedName>
        <fullName evidence="6">LysR family transcriptional regulator</fullName>
    </submittedName>
</protein>